<gene>
    <name evidence="1" type="ORF">RchiOBHm_Chr2g0111131</name>
</gene>
<dbReference type="EMBL" id="PDCK01000040">
    <property type="protein sequence ID" value="PRQ48474.1"/>
    <property type="molecule type" value="Genomic_DNA"/>
</dbReference>
<protein>
    <submittedName>
        <fullName evidence="1">Uncharacterized protein</fullName>
    </submittedName>
</protein>
<evidence type="ECO:0000313" key="2">
    <source>
        <dbReference type="Proteomes" id="UP000238479"/>
    </source>
</evidence>
<dbReference type="Proteomes" id="UP000238479">
    <property type="component" value="Chromosome 2"/>
</dbReference>
<comment type="caution">
    <text evidence="1">The sequence shown here is derived from an EMBL/GenBank/DDBJ whole genome shotgun (WGS) entry which is preliminary data.</text>
</comment>
<sequence>MHRTCFFQFIARQQCSRLASTNGWPKPNVQFNVVNGFNFAPRTKAAIF</sequence>
<organism evidence="1 2">
    <name type="scientific">Rosa chinensis</name>
    <name type="common">China rose</name>
    <dbReference type="NCBI Taxonomy" id="74649"/>
    <lineage>
        <taxon>Eukaryota</taxon>
        <taxon>Viridiplantae</taxon>
        <taxon>Streptophyta</taxon>
        <taxon>Embryophyta</taxon>
        <taxon>Tracheophyta</taxon>
        <taxon>Spermatophyta</taxon>
        <taxon>Magnoliopsida</taxon>
        <taxon>eudicotyledons</taxon>
        <taxon>Gunneridae</taxon>
        <taxon>Pentapetalae</taxon>
        <taxon>rosids</taxon>
        <taxon>fabids</taxon>
        <taxon>Rosales</taxon>
        <taxon>Rosaceae</taxon>
        <taxon>Rosoideae</taxon>
        <taxon>Rosoideae incertae sedis</taxon>
        <taxon>Rosa</taxon>
    </lineage>
</organism>
<dbReference type="Gramene" id="PRQ48474">
    <property type="protein sequence ID" value="PRQ48474"/>
    <property type="gene ID" value="RchiOBHm_Chr2g0111131"/>
</dbReference>
<proteinExistence type="predicted"/>
<dbReference type="AlphaFoldDB" id="A0A2P6RPY7"/>
<evidence type="ECO:0000313" key="1">
    <source>
        <dbReference type="EMBL" id="PRQ48474.1"/>
    </source>
</evidence>
<accession>A0A2P6RPY7</accession>
<reference evidence="1 2" key="1">
    <citation type="journal article" date="2018" name="Nat. Genet.">
        <title>The Rosa genome provides new insights in the design of modern roses.</title>
        <authorList>
            <person name="Bendahmane M."/>
        </authorList>
    </citation>
    <scope>NUCLEOTIDE SEQUENCE [LARGE SCALE GENOMIC DNA]</scope>
    <source>
        <strain evidence="2">cv. Old Blush</strain>
    </source>
</reference>
<name>A0A2P6RPY7_ROSCH</name>
<keyword evidence="2" id="KW-1185">Reference proteome</keyword>